<evidence type="ECO:0000313" key="3">
    <source>
        <dbReference type="Proteomes" id="UP001434883"/>
    </source>
</evidence>
<reference evidence="2 3" key="1">
    <citation type="submission" date="2021-06" db="EMBL/GenBank/DDBJ databases">
        <authorList>
            <person name="Palmer J.M."/>
        </authorList>
    </citation>
    <scope>NUCLEOTIDE SEQUENCE [LARGE SCALE GENOMIC DNA]</scope>
    <source>
        <strain evidence="2 3">XC_2019</strain>
        <tissue evidence="2">Muscle</tissue>
    </source>
</reference>
<gene>
    <name evidence="2" type="ORF">XENOCAPTIV_001588</name>
</gene>
<protein>
    <submittedName>
        <fullName evidence="2">Uncharacterized protein</fullName>
    </submittedName>
</protein>
<dbReference type="EMBL" id="JAHRIN010076772">
    <property type="protein sequence ID" value="MEQ2218322.1"/>
    <property type="molecule type" value="Genomic_DNA"/>
</dbReference>
<organism evidence="2 3">
    <name type="scientific">Xenoophorus captivus</name>
    <dbReference type="NCBI Taxonomy" id="1517983"/>
    <lineage>
        <taxon>Eukaryota</taxon>
        <taxon>Metazoa</taxon>
        <taxon>Chordata</taxon>
        <taxon>Craniata</taxon>
        <taxon>Vertebrata</taxon>
        <taxon>Euteleostomi</taxon>
        <taxon>Actinopterygii</taxon>
        <taxon>Neopterygii</taxon>
        <taxon>Teleostei</taxon>
        <taxon>Neoteleostei</taxon>
        <taxon>Acanthomorphata</taxon>
        <taxon>Ovalentaria</taxon>
        <taxon>Atherinomorphae</taxon>
        <taxon>Cyprinodontiformes</taxon>
        <taxon>Goodeidae</taxon>
        <taxon>Xenoophorus</taxon>
    </lineage>
</organism>
<proteinExistence type="predicted"/>
<name>A0ABV0SEE8_9TELE</name>
<comment type="caution">
    <text evidence="2">The sequence shown here is derived from an EMBL/GenBank/DDBJ whole genome shotgun (WGS) entry which is preliminary data.</text>
</comment>
<sequence>MIELKKLEVLHINRLGYLGLANGGIPDRPIAHGARAEDRLTAPRAQNEGKVNRGWSDSPDALQVSAASP</sequence>
<evidence type="ECO:0000256" key="1">
    <source>
        <dbReference type="SAM" id="MobiDB-lite"/>
    </source>
</evidence>
<feature type="region of interest" description="Disordered" evidence="1">
    <location>
        <begin position="35"/>
        <end position="69"/>
    </location>
</feature>
<dbReference type="Proteomes" id="UP001434883">
    <property type="component" value="Unassembled WGS sequence"/>
</dbReference>
<feature type="non-terminal residue" evidence="2">
    <location>
        <position position="1"/>
    </location>
</feature>
<keyword evidence="3" id="KW-1185">Reference proteome</keyword>
<evidence type="ECO:0000313" key="2">
    <source>
        <dbReference type="EMBL" id="MEQ2218322.1"/>
    </source>
</evidence>
<accession>A0ABV0SEE8</accession>